<feature type="compositionally biased region" description="Basic and acidic residues" evidence="1">
    <location>
        <begin position="73"/>
        <end position="90"/>
    </location>
</feature>
<dbReference type="PROSITE" id="PS51293">
    <property type="entry name" value="SANT"/>
    <property type="match status" value="3"/>
</dbReference>
<reference evidence="4" key="1">
    <citation type="submission" date="2022-10" db="EMBL/GenBank/DDBJ databases">
        <title>Novel sulphate-reducing endosymbionts in the free-living metamonad Anaeramoeba.</title>
        <authorList>
            <person name="Jerlstrom-Hultqvist J."/>
            <person name="Cepicka I."/>
            <person name="Gallot-Lavallee L."/>
            <person name="Salas-Leiva D."/>
            <person name="Curtis B.A."/>
            <person name="Zahonova K."/>
            <person name="Pipaliya S."/>
            <person name="Dacks J."/>
            <person name="Roger A.J."/>
        </authorList>
    </citation>
    <scope>NUCLEOTIDE SEQUENCE</scope>
    <source>
        <strain evidence="4">BMAN</strain>
    </source>
</reference>
<feature type="compositionally biased region" description="Basic and acidic residues" evidence="1">
    <location>
        <begin position="119"/>
        <end position="135"/>
    </location>
</feature>
<dbReference type="GO" id="GO:0032991">
    <property type="term" value="C:protein-containing complex"/>
    <property type="evidence" value="ECO:0007669"/>
    <property type="project" value="UniProtKB-ARBA"/>
</dbReference>
<keyword evidence="4" id="KW-0675">Receptor</keyword>
<keyword evidence="5" id="KW-1185">Reference proteome</keyword>
<dbReference type="CDD" id="cd00167">
    <property type="entry name" value="SANT"/>
    <property type="match status" value="3"/>
</dbReference>
<feature type="region of interest" description="Disordered" evidence="1">
    <location>
        <begin position="50"/>
        <end position="183"/>
    </location>
</feature>
<feature type="region of interest" description="Disordered" evidence="1">
    <location>
        <begin position="222"/>
        <end position="245"/>
    </location>
</feature>
<dbReference type="SMART" id="SM00717">
    <property type="entry name" value="SANT"/>
    <property type="match status" value="3"/>
</dbReference>
<feature type="compositionally biased region" description="Polar residues" evidence="1">
    <location>
        <begin position="104"/>
        <end position="118"/>
    </location>
</feature>
<dbReference type="GO" id="GO:0000785">
    <property type="term" value="C:chromatin"/>
    <property type="evidence" value="ECO:0007669"/>
    <property type="project" value="TreeGrafter"/>
</dbReference>
<sequence>MMMGTSQKAQEFQQFERPFFSNYSFQPNYKTSTETTQFNSETLESSIFKQKKKSPDFETQDLEQHQKYKFYRTKSENNRTKNSRHFRDTFINKNQIKIKENSPDENQISIRNSSPHSLENSHDRNHSYSRDKEQFFENGKYNSYPRNIKKSRIKKYESKPFHNKNRSYRRESKQETITSKRYNSYHSRSSYKLYDSYRPQIISHSNHQSKQVIDYDVIQGSPRFKRNSKSPPNPRSGNNLNNREMIKYDEELTSRSYKEGDFFIDTKDGLQYYSMDYSVPEQRFNSSEISPTDTNRQDDLHKFSPEANGHTQHANNNTQSLLSPHTPEPDNQIEKKSNSAKQVQIQESQKSSDLECKFPQLPTSHQVLESMNKMDSQISETENLVCFLRKYSEECQKRNFFSIIDQTQQILNQSLEISKNIHNSVEQFLEPIDDKEKENILDPFQNKLDSQMVSKIEKKIKTKMLFEQLLERNLETNFIQCECRWKKKMEKSQPRKSSRICKISTRSKIRNSVEPTEFGFVSQQIIHNNNYDEEQKLQYFTSVSAEVPPMILSLKDRRARRFLNTNGKVSSEECKKLLEEQSKIWTDEEKEIFFDKYKQFPKDFPKIAQFINKKNTRQVIQFYYLNRFKLSKSETAEQLQRTPRKKVIQEGAPTTPRKTPVLEKRPQEIKENKEKTNEETSSFAALCGKPKVKRKQKEKTEISNQRTRWKAKEKQEFQSLFQKHGPNFDLISTFLPSKSSKQCQEFFLKNQKRKTGKNFWSENEKKIFIDQLKEKGRDWNAISIAIISKTPDQVKNFFQNNKTKLDLLSILLAGGHSNPLSSRNRKKRKNDD</sequence>
<evidence type="ECO:0000259" key="3">
    <source>
        <dbReference type="PROSITE" id="PS51293"/>
    </source>
</evidence>
<evidence type="ECO:0000313" key="4">
    <source>
        <dbReference type="EMBL" id="KAJ5072752.1"/>
    </source>
</evidence>
<feature type="domain" description="SANT" evidence="3">
    <location>
        <begin position="704"/>
        <end position="755"/>
    </location>
</feature>
<feature type="domain" description="Myb-like" evidence="2">
    <location>
        <begin position="752"/>
        <end position="802"/>
    </location>
</feature>
<dbReference type="InterPro" id="IPR017884">
    <property type="entry name" value="SANT_dom"/>
</dbReference>
<feature type="compositionally biased region" description="Polar residues" evidence="1">
    <location>
        <begin position="309"/>
        <end position="323"/>
    </location>
</feature>
<dbReference type="GO" id="GO:0006357">
    <property type="term" value="P:regulation of transcription by RNA polymerase II"/>
    <property type="evidence" value="ECO:0007669"/>
    <property type="project" value="TreeGrafter"/>
</dbReference>
<dbReference type="Proteomes" id="UP001149090">
    <property type="component" value="Unassembled WGS sequence"/>
</dbReference>
<feature type="compositionally biased region" description="Basic and acidic residues" evidence="1">
    <location>
        <begin position="295"/>
        <end position="304"/>
    </location>
</feature>
<feature type="domain" description="SANT" evidence="3">
    <location>
        <begin position="580"/>
        <end position="631"/>
    </location>
</feature>
<feature type="domain" description="SANT" evidence="3">
    <location>
        <begin position="760"/>
        <end position="806"/>
    </location>
</feature>
<evidence type="ECO:0000256" key="1">
    <source>
        <dbReference type="SAM" id="MobiDB-lite"/>
    </source>
</evidence>
<dbReference type="EMBL" id="JAPDFW010000080">
    <property type="protein sequence ID" value="KAJ5072752.1"/>
    <property type="molecule type" value="Genomic_DNA"/>
</dbReference>
<dbReference type="Pfam" id="PF00249">
    <property type="entry name" value="Myb_DNA-binding"/>
    <property type="match status" value="2"/>
</dbReference>
<dbReference type="InterPro" id="IPR001005">
    <property type="entry name" value="SANT/Myb"/>
</dbReference>
<protein>
    <submittedName>
        <fullName evidence="4">Nuclear receptor co-repressor related ncor</fullName>
    </submittedName>
</protein>
<comment type="caution">
    <text evidence="4">The sequence shown here is derived from an EMBL/GenBank/DDBJ whole genome shotgun (WGS) entry which is preliminary data.</text>
</comment>
<accession>A0A9Q0LH32</accession>
<feature type="region of interest" description="Disordered" evidence="1">
    <location>
        <begin position="283"/>
        <end position="355"/>
    </location>
</feature>
<feature type="compositionally biased region" description="Basic and acidic residues" evidence="1">
    <location>
        <begin position="660"/>
        <end position="678"/>
    </location>
</feature>
<organism evidence="4 5">
    <name type="scientific">Anaeramoeba ignava</name>
    <name type="common">Anaerobic marine amoeba</name>
    <dbReference type="NCBI Taxonomy" id="1746090"/>
    <lineage>
        <taxon>Eukaryota</taxon>
        <taxon>Metamonada</taxon>
        <taxon>Anaeramoebidae</taxon>
        <taxon>Anaeramoeba</taxon>
    </lineage>
</organism>
<evidence type="ECO:0000259" key="2">
    <source>
        <dbReference type="PROSITE" id="PS50090"/>
    </source>
</evidence>
<feature type="region of interest" description="Disordered" evidence="1">
    <location>
        <begin position="643"/>
        <end position="682"/>
    </location>
</feature>
<dbReference type="AlphaFoldDB" id="A0A9Q0LH32"/>
<dbReference type="OrthoDB" id="10258692at2759"/>
<dbReference type="InterPro" id="IPR009057">
    <property type="entry name" value="Homeodomain-like_sf"/>
</dbReference>
<gene>
    <name evidence="4" type="ORF">M0811_09449</name>
</gene>
<dbReference type="Gene3D" id="1.20.58.1880">
    <property type="match status" value="2"/>
</dbReference>
<dbReference type="PANTHER" id="PTHR13992:SF39">
    <property type="entry name" value="SMRTER, ISOFORM G"/>
    <property type="match status" value="1"/>
</dbReference>
<proteinExistence type="predicted"/>
<dbReference type="PANTHER" id="PTHR13992">
    <property type="entry name" value="NUCLEAR RECEPTOR CO-REPRESSOR RELATED NCOR"/>
    <property type="match status" value="1"/>
</dbReference>
<dbReference type="Gene3D" id="1.10.10.60">
    <property type="entry name" value="Homeodomain-like"/>
    <property type="match status" value="1"/>
</dbReference>
<feature type="compositionally biased region" description="Polar residues" evidence="1">
    <location>
        <begin position="283"/>
        <end position="294"/>
    </location>
</feature>
<dbReference type="PROSITE" id="PS50090">
    <property type="entry name" value="MYB_LIKE"/>
    <property type="match status" value="1"/>
</dbReference>
<evidence type="ECO:0000313" key="5">
    <source>
        <dbReference type="Proteomes" id="UP001149090"/>
    </source>
</evidence>
<feature type="compositionally biased region" description="Polar residues" evidence="1">
    <location>
        <begin position="339"/>
        <end position="349"/>
    </location>
</feature>
<dbReference type="GO" id="GO:0005654">
    <property type="term" value="C:nucleoplasm"/>
    <property type="evidence" value="ECO:0007669"/>
    <property type="project" value="UniProtKB-ARBA"/>
</dbReference>
<dbReference type="InterPro" id="IPR051571">
    <property type="entry name" value="N-CoR_corepressor"/>
</dbReference>
<dbReference type="SUPFAM" id="SSF46689">
    <property type="entry name" value="Homeodomain-like"/>
    <property type="match status" value="3"/>
</dbReference>
<name>A0A9Q0LH32_ANAIG</name>